<dbReference type="Gene3D" id="2.40.420.20">
    <property type="match status" value="1"/>
</dbReference>
<dbReference type="Gene3D" id="2.40.30.170">
    <property type="match status" value="1"/>
</dbReference>
<dbReference type="EMBL" id="DTHS01000028">
    <property type="protein sequence ID" value="HHR48879.1"/>
    <property type="molecule type" value="Genomic_DNA"/>
</dbReference>
<dbReference type="GO" id="GO:0015562">
    <property type="term" value="F:efflux transmembrane transporter activity"/>
    <property type="evidence" value="ECO:0007669"/>
    <property type="project" value="TreeGrafter"/>
</dbReference>
<dbReference type="InterPro" id="IPR011053">
    <property type="entry name" value="Single_hybrid_motif"/>
</dbReference>
<dbReference type="Pfam" id="PF25967">
    <property type="entry name" value="RND-MFP_C"/>
    <property type="match status" value="1"/>
</dbReference>
<sequence>MRLVKRLISWQLLFLTFLGILNCRPKKVLKEKELLTVGVQIVKKGEVRKTIKLFGRISGGEEAVVVSKIPGKVWKIVKKEGATVKENDTIMYILNDTPGMEYQPGPVLSPINGKVGKIYVDIAQPVNIGTPLAMVFSDRNLKIKAKVSEKDLPFLKKGMAAYLIADNKKYEGYLVNFTPMIDPLTRGAEVEISLKEGKDLRVGTFGDVYLITAEKENTLTVSPQAFFFDDYSSLFVVREDSIVEKRKVTVGLIGDEKIEILTGLKEGEKVITIGKELVKEGTKVNYQILE</sequence>
<proteinExistence type="inferred from homology"/>
<evidence type="ECO:0000259" key="2">
    <source>
        <dbReference type="Pfam" id="PF25967"/>
    </source>
</evidence>
<comment type="similarity">
    <text evidence="1">Belongs to the membrane fusion protein (MFP) (TC 8.A.1) family.</text>
</comment>
<feature type="domain" description="Multidrug resistance protein MdtA-like C-terminal permuted SH3" evidence="2">
    <location>
        <begin position="236"/>
        <end position="273"/>
    </location>
</feature>
<dbReference type="Gene3D" id="2.40.50.100">
    <property type="match status" value="1"/>
</dbReference>
<organism evidence="3">
    <name type="scientific">candidate division WOR-3 bacterium</name>
    <dbReference type="NCBI Taxonomy" id="2052148"/>
    <lineage>
        <taxon>Bacteria</taxon>
        <taxon>Bacteria division WOR-3</taxon>
    </lineage>
</organism>
<dbReference type="PANTHER" id="PTHR30469">
    <property type="entry name" value="MULTIDRUG RESISTANCE PROTEIN MDTA"/>
    <property type="match status" value="1"/>
</dbReference>
<dbReference type="AlphaFoldDB" id="A0A7V5Y0C6"/>
<dbReference type="CDD" id="cd06850">
    <property type="entry name" value="biotinyl_domain"/>
    <property type="match status" value="1"/>
</dbReference>
<protein>
    <submittedName>
        <fullName evidence="3">Efflux RND transporter periplasmic adaptor subunit</fullName>
    </submittedName>
</protein>
<dbReference type="GO" id="GO:1990281">
    <property type="term" value="C:efflux pump complex"/>
    <property type="evidence" value="ECO:0007669"/>
    <property type="project" value="TreeGrafter"/>
</dbReference>
<gene>
    <name evidence="3" type="ORF">ENV79_04455</name>
</gene>
<dbReference type="InterPro" id="IPR058627">
    <property type="entry name" value="MdtA-like_C"/>
</dbReference>
<dbReference type="SUPFAM" id="SSF51230">
    <property type="entry name" value="Single hybrid motif"/>
    <property type="match status" value="1"/>
</dbReference>
<dbReference type="NCBIfam" id="TIGR01730">
    <property type="entry name" value="RND_mfp"/>
    <property type="match status" value="1"/>
</dbReference>
<dbReference type="InterPro" id="IPR006143">
    <property type="entry name" value="RND_pump_MFP"/>
</dbReference>
<name>A0A7V5Y0C6_UNCW3</name>
<evidence type="ECO:0000256" key="1">
    <source>
        <dbReference type="ARBA" id="ARBA00009477"/>
    </source>
</evidence>
<comment type="caution">
    <text evidence="3">The sequence shown here is derived from an EMBL/GenBank/DDBJ whole genome shotgun (WGS) entry which is preliminary data.</text>
</comment>
<evidence type="ECO:0000313" key="3">
    <source>
        <dbReference type="EMBL" id="HHR48879.1"/>
    </source>
</evidence>
<accession>A0A7V5Y0C6</accession>
<reference evidence="3" key="1">
    <citation type="journal article" date="2020" name="mSystems">
        <title>Genome- and Community-Level Interaction Insights into Carbon Utilization and Element Cycling Functions of Hydrothermarchaeota in Hydrothermal Sediment.</title>
        <authorList>
            <person name="Zhou Z."/>
            <person name="Liu Y."/>
            <person name="Xu W."/>
            <person name="Pan J."/>
            <person name="Luo Z.H."/>
            <person name="Li M."/>
        </authorList>
    </citation>
    <scope>NUCLEOTIDE SEQUENCE [LARGE SCALE GENOMIC DNA]</scope>
    <source>
        <strain evidence="3">SpSt-791</strain>
    </source>
</reference>